<dbReference type="Proteomes" id="UP001328107">
    <property type="component" value="Unassembled WGS sequence"/>
</dbReference>
<feature type="chain" id="PRO_5042868722" description="Secreted protein" evidence="1">
    <location>
        <begin position="22"/>
        <end position="105"/>
    </location>
</feature>
<name>A0AAN5CK95_9BILA</name>
<evidence type="ECO:0000313" key="3">
    <source>
        <dbReference type="Proteomes" id="UP001328107"/>
    </source>
</evidence>
<accession>A0AAN5CK95</accession>
<gene>
    <name evidence="2" type="ORF">PMAYCL1PPCAC_16103</name>
</gene>
<evidence type="ECO:0000313" key="2">
    <source>
        <dbReference type="EMBL" id="GMR45908.1"/>
    </source>
</evidence>
<reference evidence="3" key="1">
    <citation type="submission" date="2022-10" db="EMBL/GenBank/DDBJ databases">
        <title>Genome assembly of Pristionchus species.</title>
        <authorList>
            <person name="Yoshida K."/>
            <person name="Sommer R.J."/>
        </authorList>
    </citation>
    <scope>NUCLEOTIDE SEQUENCE [LARGE SCALE GENOMIC DNA]</scope>
    <source>
        <strain evidence="3">RS5460</strain>
    </source>
</reference>
<proteinExistence type="predicted"/>
<evidence type="ECO:0000256" key="1">
    <source>
        <dbReference type="SAM" id="SignalP"/>
    </source>
</evidence>
<sequence length="105" mass="10742">MDASDSLWLFLLVSFIALGDADQVPSGDASSEAEGGFLSKIPLVGGFLNQAADAVVDVLRSLPLVGGLFKQDENVDDGPDVVVSIDPVPAPALVASAGAPYPVEF</sequence>
<protein>
    <recommendedName>
        <fullName evidence="4">Secreted protein</fullName>
    </recommendedName>
</protein>
<organism evidence="2 3">
    <name type="scientific">Pristionchus mayeri</name>
    <dbReference type="NCBI Taxonomy" id="1317129"/>
    <lineage>
        <taxon>Eukaryota</taxon>
        <taxon>Metazoa</taxon>
        <taxon>Ecdysozoa</taxon>
        <taxon>Nematoda</taxon>
        <taxon>Chromadorea</taxon>
        <taxon>Rhabditida</taxon>
        <taxon>Rhabditina</taxon>
        <taxon>Diplogasteromorpha</taxon>
        <taxon>Diplogasteroidea</taxon>
        <taxon>Neodiplogasteridae</taxon>
        <taxon>Pristionchus</taxon>
    </lineage>
</organism>
<keyword evidence="3" id="KW-1185">Reference proteome</keyword>
<feature type="signal peptide" evidence="1">
    <location>
        <begin position="1"/>
        <end position="21"/>
    </location>
</feature>
<comment type="caution">
    <text evidence="2">The sequence shown here is derived from an EMBL/GenBank/DDBJ whole genome shotgun (WGS) entry which is preliminary data.</text>
</comment>
<keyword evidence="1" id="KW-0732">Signal</keyword>
<evidence type="ECO:0008006" key="4">
    <source>
        <dbReference type="Google" id="ProtNLM"/>
    </source>
</evidence>
<dbReference type="AlphaFoldDB" id="A0AAN5CK95"/>
<dbReference type="EMBL" id="BTRK01000004">
    <property type="protein sequence ID" value="GMR45908.1"/>
    <property type="molecule type" value="Genomic_DNA"/>
</dbReference>